<dbReference type="RefSeq" id="WP_267638970.1">
    <property type="nucleotide sequence ID" value="NZ_JAODIY010000046.1"/>
</dbReference>
<organism evidence="2 3">
    <name type="scientific">Halovenus rubra</name>
    <dbReference type="NCBI Taxonomy" id="869890"/>
    <lineage>
        <taxon>Archaea</taxon>
        <taxon>Methanobacteriati</taxon>
        <taxon>Methanobacteriota</taxon>
        <taxon>Stenosarchaea group</taxon>
        <taxon>Halobacteria</taxon>
        <taxon>Halobacteriales</taxon>
        <taxon>Haloarculaceae</taxon>
        <taxon>Halovenus</taxon>
    </lineage>
</organism>
<comment type="caution">
    <text evidence="2">The sequence shown here is derived from an EMBL/GenBank/DDBJ whole genome shotgun (WGS) entry which is preliminary data.</text>
</comment>
<reference evidence="2 3" key="1">
    <citation type="journal article" date="2014" name="Int. J. Syst. Evol. Microbiol.">
        <title>Complete genome sequence of Corynebacterium casei LMG S-19264T (=DSM 44701T), isolated from a smear-ripened cheese.</title>
        <authorList>
            <consortium name="US DOE Joint Genome Institute (JGI-PGF)"/>
            <person name="Walter F."/>
            <person name="Albersmeier A."/>
            <person name="Kalinowski J."/>
            <person name="Ruckert C."/>
        </authorList>
    </citation>
    <scope>NUCLEOTIDE SEQUENCE [LARGE SCALE GENOMIC DNA]</scope>
    <source>
        <strain evidence="2 3">CGMCC 4.7215</strain>
    </source>
</reference>
<evidence type="ECO:0000313" key="3">
    <source>
        <dbReference type="Proteomes" id="UP001596414"/>
    </source>
</evidence>
<dbReference type="AlphaFoldDB" id="A0ABD5X667"/>
<keyword evidence="1" id="KW-1133">Transmembrane helix</keyword>
<feature type="transmembrane region" description="Helical" evidence="1">
    <location>
        <begin position="22"/>
        <end position="42"/>
    </location>
</feature>
<keyword evidence="1" id="KW-0472">Membrane</keyword>
<protein>
    <submittedName>
        <fullName evidence="2">Uncharacterized protein</fullName>
    </submittedName>
</protein>
<gene>
    <name evidence="2" type="ORF">ACFQJ7_08010</name>
</gene>
<evidence type="ECO:0000256" key="1">
    <source>
        <dbReference type="SAM" id="Phobius"/>
    </source>
</evidence>
<name>A0ABD5X667_9EURY</name>
<keyword evidence="1" id="KW-0812">Transmembrane</keyword>
<dbReference type="Proteomes" id="UP001596414">
    <property type="component" value="Unassembled WGS sequence"/>
</dbReference>
<sequence>MSAIALKECDDCGDVVKQYPRFATAVAIILGTVTYAAISLVMDGSIATLESGLFGVLFGVSYTGARVITGW</sequence>
<accession>A0ABD5X667</accession>
<dbReference type="EMBL" id="JBHSZQ010000012">
    <property type="protein sequence ID" value="MFC7125979.1"/>
    <property type="molecule type" value="Genomic_DNA"/>
</dbReference>
<evidence type="ECO:0000313" key="2">
    <source>
        <dbReference type="EMBL" id="MFC7125979.1"/>
    </source>
</evidence>
<proteinExistence type="predicted"/>